<proteinExistence type="predicted"/>
<name>A0A9N9KHN3_9GLOM</name>
<sequence length="129" mass="15087">QEYRAQLLLILPKWTSVLWWPMFLETSKEVVKLSPAIEIIIPGLFEQREPCRNSAWKLLAARIDWSKNEFCEWIEENVCPAKVEMIRMFLGWLKIAEKVSCMQDCLGVIAKLHKQKGFVNPVENVNVKK</sequence>
<evidence type="ECO:0000313" key="2">
    <source>
        <dbReference type="Proteomes" id="UP000789759"/>
    </source>
</evidence>
<feature type="non-terminal residue" evidence="1">
    <location>
        <position position="1"/>
    </location>
</feature>
<evidence type="ECO:0000313" key="1">
    <source>
        <dbReference type="EMBL" id="CAG8825896.1"/>
    </source>
</evidence>
<protein>
    <submittedName>
        <fullName evidence="1">16704_t:CDS:1</fullName>
    </submittedName>
</protein>
<dbReference type="Proteomes" id="UP000789759">
    <property type="component" value="Unassembled WGS sequence"/>
</dbReference>
<dbReference type="AlphaFoldDB" id="A0A9N9KHN3"/>
<accession>A0A9N9KHN3</accession>
<reference evidence="1" key="1">
    <citation type="submission" date="2021-06" db="EMBL/GenBank/DDBJ databases">
        <authorList>
            <person name="Kallberg Y."/>
            <person name="Tangrot J."/>
            <person name="Rosling A."/>
        </authorList>
    </citation>
    <scope>NUCLEOTIDE SEQUENCE</scope>
    <source>
        <strain evidence="1">FL966</strain>
    </source>
</reference>
<keyword evidence="2" id="KW-1185">Reference proteome</keyword>
<organism evidence="1 2">
    <name type="scientific">Cetraspora pellucida</name>
    <dbReference type="NCBI Taxonomy" id="1433469"/>
    <lineage>
        <taxon>Eukaryota</taxon>
        <taxon>Fungi</taxon>
        <taxon>Fungi incertae sedis</taxon>
        <taxon>Mucoromycota</taxon>
        <taxon>Glomeromycotina</taxon>
        <taxon>Glomeromycetes</taxon>
        <taxon>Diversisporales</taxon>
        <taxon>Gigasporaceae</taxon>
        <taxon>Cetraspora</taxon>
    </lineage>
</organism>
<comment type="caution">
    <text evidence="1">The sequence shown here is derived from an EMBL/GenBank/DDBJ whole genome shotgun (WGS) entry which is preliminary data.</text>
</comment>
<gene>
    <name evidence="1" type="ORF">CPELLU_LOCUS20160</name>
</gene>
<dbReference type="EMBL" id="CAJVQA010056541">
    <property type="protein sequence ID" value="CAG8825896.1"/>
    <property type="molecule type" value="Genomic_DNA"/>
</dbReference>
<feature type="non-terminal residue" evidence="1">
    <location>
        <position position="129"/>
    </location>
</feature>